<dbReference type="Gene3D" id="1.20.1250.20">
    <property type="entry name" value="MFS general substrate transporter like domains"/>
    <property type="match status" value="2"/>
</dbReference>
<dbReference type="GO" id="GO:0006857">
    <property type="term" value="P:oligopeptide transport"/>
    <property type="evidence" value="ECO:0007669"/>
    <property type="project" value="InterPro"/>
</dbReference>
<keyword evidence="3 10" id="KW-0813">Transport</keyword>
<comment type="subcellular location">
    <subcellularLocation>
        <location evidence="1 10">Membrane</location>
        <topology evidence="1 10">Multi-pass membrane protein</topology>
    </subcellularLocation>
</comment>
<dbReference type="PROSITE" id="PS01023">
    <property type="entry name" value="PTR2_2"/>
    <property type="match status" value="1"/>
</dbReference>
<proteinExistence type="inferred from homology"/>
<feature type="non-terminal residue" evidence="12">
    <location>
        <position position="1"/>
    </location>
</feature>
<evidence type="ECO:0000256" key="8">
    <source>
        <dbReference type="ARBA" id="ARBA00023136"/>
    </source>
</evidence>
<feature type="transmembrane region" description="Helical" evidence="11">
    <location>
        <begin position="149"/>
        <end position="171"/>
    </location>
</feature>
<dbReference type="SUPFAM" id="SSF103473">
    <property type="entry name" value="MFS general substrate transporter"/>
    <property type="match status" value="1"/>
</dbReference>
<dbReference type="FunFam" id="1.20.1250.20:FF:000049">
    <property type="entry name" value="Solute carrier family 15 member 2"/>
    <property type="match status" value="1"/>
</dbReference>
<accession>A0AAV5U1L9</accession>
<keyword evidence="8 11" id="KW-0472">Membrane</keyword>
<evidence type="ECO:0000256" key="9">
    <source>
        <dbReference type="ARBA" id="ARBA00078114"/>
    </source>
</evidence>
<evidence type="ECO:0000256" key="4">
    <source>
        <dbReference type="ARBA" id="ARBA00022692"/>
    </source>
</evidence>
<keyword evidence="4 10" id="KW-0812">Transmembrane</keyword>
<feature type="transmembrane region" description="Helical" evidence="11">
    <location>
        <begin position="348"/>
        <end position="369"/>
    </location>
</feature>
<dbReference type="InterPro" id="IPR000109">
    <property type="entry name" value="POT_fam"/>
</dbReference>
<feature type="transmembrane region" description="Helical" evidence="11">
    <location>
        <begin position="87"/>
        <end position="107"/>
    </location>
</feature>
<comment type="similarity">
    <text evidence="2 10">Belongs to the major facilitator superfamily. Proton-dependent oligopeptide transporter (POT/PTR) (TC 2.A.17) family.</text>
</comment>
<feature type="transmembrane region" description="Helical" evidence="11">
    <location>
        <begin position="598"/>
        <end position="618"/>
    </location>
</feature>
<feature type="transmembrane region" description="Helical" evidence="11">
    <location>
        <begin position="183"/>
        <end position="207"/>
    </location>
</feature>
<evidence type="ECO:0000256" key="6">
    <source>
        <dbReference type="ARBA" id="ARBA00022927"/>
    </source>
</evidence>
<dbReference type="PROSITE" id="PS01022">
    <property type="entry name" value="PTR2_1"/>
    <property type="match status" value="1"/>
</dbReference>
<sequence length="711" mass="79613">QSSLNPSFSSMPDELLADQSDPFISRSRRVSMMIEKGVVNNLQSYPKAVFYILGNEFCERFSFYGMRAILMVYFISEHGHSNSTALLLYHLFTCIAYFTPLLGSVVADSYLGRFKVIFYVSIFYVVGHALLSLGAIYTLPHFLRFGLDYAGLLIIAMCTGGIKPCVSAFAADQFDDSQKEERAQFFSFFYFAINAGSLFALALIPYLRGGIQCFGRDCFPLAFGVPGLLMLFALFIFIAGWNVYKKTPPSRENIAFRVAKCIGTALKRRWTSGDAVDSSRDWLEYAKPDYSDEMIISVRSFIDVAIIFMPLVLFWALFDQQGSSWVLQASSMDCRVGSLTVMAEQFSFVNPLLIIILVPLFEVLIYPCLKKFVNVTPLRKMAIGGILASLAFLVAGFIQYGVNKTIPSIPEPNQISLWTIGNMSIKNASGTQFMLNGRDRILNVGEYTIGDESFDMHNYTGKGVVVKKQKGTKSLIFPFQVQKPQRTMIIYVMIDELNDLYNGTMMATHSNGDVIKNVSLIPSDPSHPDSFIQIKLPIISDGEIHLKYRRNSDDKWENEEIIFGMGSVYVAHFDNGKMELMNVVEPNGMNLLWTIPQYVLITMGEILISVTGLEFAYSQASTDMKSVLQAMWLLTVCLGNLIDMGISGSHLISDPSLEFFFYAALMLGVMMVFILLATRYKYKDVVESVGMREGSKNEGNTLTLSSNDTPL</sequence>
<keyword evidence="5" id="KW-0571">Peptide transport</keyword>
<dbReference type="InterPro" id="IPR036259">
    <property type="entry name" value="MFS_trans_sf"/>
</dbReference>
<evidence type="ECO:0000256" key="2">
    <source>
        <dbReference type="ARBA" id="ARBA00005982"/>
    </source>
</evidence>
<evidence type="ECO:0000256" key="10">
    <source>
        <dbReference type="RuleBase" id="RU003755"/>
    </source>
</evidence>
<evidence type="ECO:0000256" key="3">
    <source>
        <dbReference type="ARBA" id="ARBA00022448"/>
    </source>
</evidence>
<evidence type="ECO:0000313" key="12">
    <source>
        <dbReference type="EMBL" id="GMT00761.1"/>
    </source>
</evidence>
<protein>
    <recommendedName>
        <fullName evidence="9">Oligopeptide transporter 1</fullName>
    </recommendedName>
</protein>
<dbReference type="EMBL" id="BTSX01000005">
    <property type="protein sequence ID" value="GMT00761.1"/>
    <property type="molecule type" value="Genomic_DNA"/>
</dbReference>
<dbReference type="AlphaFoldDB" id="A0AAV5U1L9"/>
<dbReference type="GO" id="GO:0015031">
    <property type="term" value="P:protein transport"/>
    <property type="evidence" value="ECO:0007669"/>
    <property type="project" value="UniProtKB-KW"/>
</dbReference>
<dbReference type="GO" id="GO:0016020">
    <property type="term" value="C:membrane"/>
    <property type="evidence" value="ECO:0007669"/>
    <property type="project" value="UniProtKB-SubCell"/>
</dbReference>
<dbReference type="Pfam" id="PF00854">
    <property type="entry name" value="PTR2"/>
    <property type="match status" value="2"/>
</dbReference>
<feature type="transmembrane region" description="Helical" evidence="11">
    <location>
        <begin position="630"/>
        <end position="653"/>
    </location>
</feature>
<dbReference type="PANTHER" id="PTHR11654">
    <property type="entry name" value="OLIGOPEPTIDE TRANSPORTER-RELATED"/>
    <property type="match status" value="1"/>
</dbReference>
<dbReference type="Proteomes" id="UP001432027">
    <property type="component" value="Unassembled WGS sequence"/>
</dbReference>
<evidence type="ECO:0000256" key="5">
    <source>
        <dbReference type="ARBA" id="ARBA00022856"/>
    </source>
</evidence>
<name>A0AAV5U1L9_9BILA</name>
<keyword evidence="6" id="KW-0653">Protein transport</keyword>
<evidence type="ECO:0000256" key="7">
    <source>
        <dbReference type="ARBA" id="ARBA00022989"/>
    </source>
</evidence>
<feature type="transmembrane region" description="Helical" evidence="11">
    <location>
        <begin position="381"/>
        <end position="402"/>
    </location>
</feature>
<feature type="transmembrane region" description="Helical" evidence="11">
    <location>
        <begin position="219"/>
        <end position="244"/>
    </location>
</feature>
<dbReference type="InterPro" id="IPR018456">
    <property type="entry name" value="PTR2_symporter_CS"/>
</dbReference>
<keyword evidence="7 11" id="KW-1133">Transmembrane helix</keyword>
<dbReference type="CDD" id="cd17347">
    <property type="entry name" value="MFS_SLC15A1_2_like"/>
    <property type="match status" value="1"/>
</dbReference>
<comment type="caution">
    <text evidence="12">The sequence shown here is derived from an EMBL/GenBank/DDBJ whole genome shotgun (WGS) entry which is preliminary data.</text>
</comment>
<dbReference type="GO" id="GO:0022857">
    <property type="term" value="F:transmembrane transporter activity"/>
    <property type="evidence" value="ECO:0007669"/>
    <property type="project" value="InterPro"/>
</dbReference>
<evidence type="ECO:0000313" key="13">
    <source>
        <dbReference type="Proteomes" id="UP001432027"/>
    </source>
</evidence>
<feature type="transmembrane region" description="Helical" evidence="11">
    <location>
        <begin position="659"/>
        <end position="678"/>
    </location>
</feature>
<reference evidence="12" key="1">
    <citation type="submission" date="2023-10" db="EMBL/GenBank/DDBJ databases">
        <title>Genome assembly of Pristionchus species.</title>
        <authorList>
            <person name="Yoshida K."/>
            <person name="Sommer R.J."/>
        </authorList>
    </citation>
    <scope>NUCLEOTIDE SEQUENCE</scope>
    <source>
        <strain evidence="12">RS0144</strain>
    </source>
</reference>
<feature type="transmembrane region" description="Helical" evidence="11">
    <location>
        <begin position="116"/>
        <end position="137"/>
    </location>
</feature>
<feature type="transmembrane region" description="Helical" evidence="11">
    <location>
        <begin position="300"/>
        <end position="318"/>
    </location>
</feature>
<evidence type="ECO:0000256" key="1">
    <source>
        <dbReference type="ARBA" id="ARBA00004141"/>
    </source>
</evidence>
<gene>
    <name evidence="12" type="ORF">PENTCL1PPCAC_22935</name>
</gene>
<keyword evidence="13" id="KW-1185">Reference proteome</keyword>
<organism evidence="12 13">
    <name type="scientific">Pristionchus entomophagus</name>
    <dbReference type="NCBI Taxonomy" id="358040"/>
    <lineage>
        <taxon>Eukaryota</taxon>
        <taxon>Metazoa</taxon>
        <taxon>Ecdysozoa</taxon>
        <taxon>Nematoda</taxon>
        <taxon>Chromadorea</taxon>
        <taxon>Rhabditida</taxon>
        <taxon>Rhabditina</taxon>
        <taxon>Diplogasteromorpha</taxon>
        <taxon>Diplogasteroidea</taxon>
        <taxon>Neodiplogasteridae</taxon>
        <taxon>Pristionchus</taxon>
    </lineage>
</organism>
<evidence type="ECO:0000256" key="11">
    <source>
        <dbReference type="SAM" id="Phobius"/>
    </source>
</evidence>